<comment type="caution">
    <text evidence="2">The sequence shown here is derived from an EMBL/GenBank/DDBJ whole genome shotgun (WGS) entry which is preliminary data.</text>
</comment>
<keyword evidence="3" id="KW-1185">Reference proteome</keyword>
<dbReference type="AlphaFoldDB" id="A0A8H6VL76"/>
<accession>A0A8H6VL76</accession>
<proteinExistence type="predicted"/>
<evidence type="ECO:0000256" key="1">
    <source>
        <dbReference type="SAM" id="SignalP"/>
    </source>
</evidence>
<reference evidence="2" key="1">
    <citation type="submission" date="2020-04" db="EMBL/GenBank/DDBJ databases">
        <title>Draft genome resource of the tomato pathogen Pseudocercospora fuligena.</title>
        <authorList>
            <person name="Zaccaron A."/>
        </authorList>
    </citation>
    <scope>NUCLEOTIDE SEQUENCE</scope>
    <source>
        <strain evidence="2">PF001</strain>
    </source>
</reference>
<evidence type="ECO:0000313" key="2">
    <source>
        <dbReference type="EMBL" id="KAF7192134.1"/>
    </source>
</evidence>
<name>A0A8H6VL76_9PEZI</name>
<sequence length="159" mass="17253">MTRIICNPILLLIFVLLFDAIHVAVHNEDIISVSQDLAKASHRYRMMTPDFSDDLHGVLDRVRPCAGVPWQSLGSALADFLVGVHVVSLSLIINQAAFLILPVKLLGPVLLDVAVLAAVVGQISKACDDIARVFFTGSEHVRICGGLCVQRTGFFCFLA</sequence>
<protein>
    <submittedName>
        <fullName evidence="2">Uncharacterized protein</fullName>
    </submittedName>
</protein>
<evidence type="ECO:0000313" key="3">
    <source>
        <dbReference type="Proteomes" id="UP000660729"/>
    </source>
</evidence>
<keyword evidence="1" id="KW-0732">Signal</keyword>
<gene>
    <name evidence="2" type="ORF">HII31_06520</name>
</gene>
<dbReference type="Proteomes" id="UP000660729">
    <property type="component" value="Unassembled WGS sequence"/>
</dbReference>
<feature type="chain" id="PRO_5034656004" evidence="1">
    <location>
        <begin position="21"/>
        <end position="159"/>
    </location>
</feature>
<feature type="signal peptide" evidence="1">
    <location>
        <begin position="1"/>
        <end position="20"/>
    </location>
</feature>
<organism evidence="2 3">
    <name type="scientific">Pseudocercospora fuligena</name>
    <dbReference type="NCBI Taxonomy" id="685502"/>
    <lineage>
        <taxon>Eukaryota</taxon>
        <taxon>Fungi</taxon>
        <taxon>Dikarya</taxon>
        <taxon>Ascomycota</taxon>
        <taxon>Pezizomycotina</taxon>
        <taxon>Dothideomycetes</taxon>
        <taxon>Dothideomycetidae</taxon>
        <taxon>Mycosphaerellales</taxon>
        <taxon>Mycosphaerellaceae</taxon>
        <taxon>Pseudocercospora</taxon>
    </lineage>
</organism>
<dbReference type="EMBL" id="JABCIY010000150">
    <property type="protein sequence ID" value="KAF7192134.1"/>
    <property type="molecule type" value="Genomic_DNA"/>
</dbReference>